<sequence>MKRGIDRRLFLSGALLGGGAIAAGGWAWAGQSLTPGHPGLLLRSEAPLPRPYQALLPVPAVLKPTRTDGTTDYYEITQRSASLRILPGLNTPAWTYEGSFPGPTLVSRSGRRTVVRHHNELPHPTVVHLHGGHTPYDSDGYPTALILPTGAHASSSGTPGMADMPGMAQAPRPAAGARTYTYPMDQRAATLWYHDHRMGFTGPNVWRGLAGFHLVHDDEELALSLPSGERDLPLMIADRSFAADGTFRYPALDAAQGTPGVTDPYMDGVLGDVILVNGAPWPVLETQRLRYRLRLLNASNARRYRLALDPQPPGGGGLVQIGGDGGLLERPLAHDELGIAPAERFDVVVDFSRYRPGTRVRLVNRLGSGRTAEVMRFDVSSSARPPADDSAVPARLSTVAALDPTHAVATRTFLFQRSSGGTGWTINGQPYRPGHSLATPRLGTTEVWRFVTDFHHPVHLHLNHFQVMARNNSSPGPYDAGWKDTVDLRPAESLEIVTRFTDYPGRFMLHCHNLEHEDMAMMADFVTE</sequence>
<evidence type="ECO:0000256" key="7">
    <source>
        <dbReference type="ARBA" id="ARBA00042896"/>
    </source>
</evidence>
<evidence type="ECO:0000313" key="12">
    <source>
        <dbReference type="EMBL" id="TKA11227.1"/>
    </source>
</evidence>
<comment type="similarity">
    <text evidence="1">Belongs to the multicopper oxidase family.</text>
</comment>
<evidence type="ECO:0000256" key="9">
    <source>
        <dbReference type="ARBA" id="ARBA00048092"/>
    </source>
</evidence>
<dbReference type="GO" id="GO:0005507">
    <property type="term" value="F:copper ion binding"/>
    <property type="evidence" value="ECO:0007669"/>
    <property type="project" value="InterPro"/>
</dbReference>
<reference evidence="12 13" key="1">
    <citation type="submission" date="2019-04" db="EMBL/GenBank/DDBJ databases">
        <title>Streptomyces oryziradicis sp. nov., a novel actinomycete isolated from rhizosphere soil of rice (Oryza sativa L.).</title>
        <authorList>
            <person name="Li C."/>
        </authorList>
    </citation>
    <scope>NUCLEOTIDE SEQUENCE [LARGE SCALE GENOMIC DNA]</scope>
    <source>
        <strain evidence="12 13">NEAU-C40</strain>
    </source>
</reference>
<dbReference type="InterPro" id="IPR002355">
    <property type="entry name" value="Cu_oxidase_Cu_BS"/>
</dbReference>
<keyword evidence="4" id="KW-0560">Oxidoreductase</keyword>
<dbReference type="GO" id="GO:0016491">
    <property type="term" value="F:oxidoreductase activity"/>
    <property type="evidence" value="ECO:0007669"/>
    <property type="project" value="UniProtKB-KW"/>
</dbReference>
<accession>A0A4U0SSV4</accession>
<evidence type="ECO:0000256" key="8">
    <source>
        <dbReference type="ARBA" id="ARBA00043090"/>
    </source>
</evidence>
<comment type="subunit">
    <text evidence="2">Monomer.</text>
</comment>
<dbReference type="InterPro" id="IPR011706">
    <property type="entry name" value="Cu-oxidase_C"/>
</dbReference>
<dbReference type="PANTHER" id="PTHR48267">
    <property type="entry name" value="CUPREDOXIN SUPERFAMILY PROTEIN"/>
    <property type="match status" value="1"/>
</dbReference>
<evidence type="ECO:0000259" key="10">
    <source>
        <dbReference type="Pfam" id="PF07731"/>
    </source>
</evidence>
<evidence type="ECO:0000256" key="4">
    <source>
        <dbReference type="ARBA" id="ARBA00023002"/>
    </source>
</evidence>
<dbReference type="PROSITE" id="PS00080">
    <property type="entry name" value="MULTICOPPER_OXIDASE2"/>
    <property type="match status" value="1"/>
</dbReference>
<evidence type="ECO:0000313" key="13">
    <source>
        <dbReference type="Proteomes" id="UP000305778"/>
    </source>
</evidence>
<comment type="caution">
    <text evidence="12">The sequence shown here is derived from an EMBL/GenBank/DDBJ whole genome shotgun (WGS) entry which is preliminary data.</text>
</comment>
<evidence type="ECO:0000259" key="11">
    <source>
        <dbReference type="Pfam" id="PF07732"/>
    </source>
</evidence>
<dbReference type="InterPro" id="IPR006311">
    <property type="entry name" value="TAT_signal"/>
</dbReference>
<dbReference type="SUPFAM" id="SSF49503">
    <property type="entry name" value="Cupredoxins"/>
    <property type="match status" value="3"/>
</dbReference>
<gene>
    <name evidence="12" type="ORF">FCI23_12800</name>
</gene>
<evidence type="ECO:0000256" key="1">
    <source>
        <dbReference type="ARBA" id="ARBA00010609"/>
    </source>
</evidence>
<dbReference type="PANTHER" id="PTHR48267:SF1">
    <property type="entry name" value="BILIRUBIN OXIDASE"/>
    <property type="match status" value="1"/>
</dbReference>
<feature type="domain" description="Plastocyanin-like" evidence="10">
    <location>
        <begin position="417"/>
        <end position="527"/>
    </location>
</feature>
<dbReference type="InterPro" id="IPR045087">
    <property type="entry name" value="Cu-oxidase_fam"/>
</dbReference>
<dbReference type="EMBL" id="SUMC01000009">
    <property type="protein sequence ID" value="TKA11227.1"/>
    <property type="molecule type" value="Genomic_DNA"/>
</dbReference>
<name>A0A4U0SSV4_9ACTN</name>
<dbReference type="InterPro" id="IPR011707">
    <property type="entry name" value="Cu-oxidase-like_N"/>
</dbReference>
<keyword evidence="13" id="KW-1185">Reference proteome</keyword>
<dbReference type="OrthoDB" id="345021at2"/>
<evidence type="ECO:0000256" key="3">
    <source>
        <dbReference type="ARBA" id="ARBA00022723"/>
    </source>
</evidence>
<proteinExistence type="inferred from homology"/>
<protein>
    <recommendedName>
        <fullName evidence="6">Multicopper oxidase CueO</fullName>
        <ecNumber evidence="5">1.16.3.4</ecNumber>
    </recommendedName>
    <alternativeName>
        <fullName evidence="7">Copper efflux oxidase</fullName>
    </alternativeName>
    <alternativeName>
        <fullName evidence="8">Cuprous oxidase</fullName>
    </alternativeName>
</protein>
<keyword evidence="3" id="KW-0479">Metal-binding</keyword>
<feature type="domain" description="Plastocyanin-like" evidence="11">
    <location>
        <begin position="163"/>
        <end position="219"/>
    </location>
</feature>
<evidence type="ECO:0000256" key="2">
    <source>
        <dbReference type="ARBA" id="ARBA00011245"/>
    </source>
</evidence>
<dbReference type="Pfam" id="PF07732">
    <property type="entry name" value="Cu-oxidase_3"/>
    <property type="match status" value="2"/>
</dbReference>
<dbReference type="AlphaFoldDB" id="A0A4U0SSV4"/>
<organism evidence="12 13">
    <name type="scientific">Actinacidiphila oryziradicis</name>
    <dbReference type="NCBI Taxonomy" id="2571141"/>
    <lineage>
        <taxon>Bacteria</taxon>
        <taxon>Bacillati</taxon>
        <taxon>Actinomycetota</taxon>
        <taxon>Actinomycetes</taxon>
        <taxon>Kitasatosporales</taxon>
        <taxon>Streptomycetaceae</taxon>
        <taxon>Actinacidiphila</taxon>
    </lineage>
</organism>
<dbReference type="Proteomes" id="UP000305778">
    <property type="component" value="Unassembled WGS sequence"/>
</dbReference>
<dbReference type="PROSITE" id="PS51318">
    <property type="entry name" value="TAT"/>
    <property type="match status" value="1"/>
</dbReference>
<evidence type="ECO:0000256" key="6">
    <source>
        <dbReference type="ARBA" id="ARBA00041027"/>
    </source>
</evidence>
<dbReference type="InterPro" id="IPR008972">
    <property type="entry name" value="Cupredoxin"/>
</dbReference>
<dbReference type="Pfam" id="PF07731">
    <property type="entry name" value="Cu-oxidase_2"/>
    <property type="match status" value="1"/>
</dbReference>
<dbReference type="RefSeq" id="WP_136723640.1">
    <property type="nucleotide sequence ID" value="NZ_SUMC01000009.1"/>
</dbReference>
<feature type="domain" description="Plastocyanin-like" evidence="11">
    <location>
        <begin position="86"/>
        <end position="143"/>
    </location>
</feature>
<comment type="catalytic activity">
    <reaction evidence="9">
        <text>4 Cu(+) + O2 + 4 H(+) = 4 Cu(2+) + 2 H2O</text>
        <dbReference type="Rhea" id="RHEA:30083"/>
        <dbReference type="ChEBI" id="CHEBI:15377"/>
        <dbReference type="ChEBI" id="CHEBI:15378"/>
        <dbReference type="ChEBI" id="CHEBI:15379"/>
        <dbReference type="ChEBI" id="CHEBI:29036"/>
        <dbReference type="ChEBI" id="CHEBI:49552"/>
        <dbReference type="EC" id="1.16.3.4"/>
    </reaction>
    <physiologicalReaction direction="left-to-right" evidence="9">
        <dbReference type="Rhea" id="RHEA:30084"/>
    </physiologicalReaction>
</comment>
<evidence type="ECO:0000256" key="5">
    <source>
        <dbReference type="ARBA" id="ARBA00038978"/>
    </source>
</evidence>
<dbReference type="Gene3D" id="2.60.40.420">
    <property type="entry name" value="Cupredoxins - blue copper proteins"/>
    <property type="match status" value="4"/>
</dbReference>
<dbReference type="EC" id="1.16.3.4" evidence="5"/>